<gene>
    <name evidence="3" type="primary">LOC105361677</name>
</gene>
<dbReference type="PANTHER" id="PTHR47331:SF1">
    <property type="entry name" value="GAG-LIKE PROTEIN"/>
    <property type="match status" value="1"/>
</dbReference>
<dbReference type="Gene3D" id="3.30.420.10">
    <property type="entry name" value="Ribonuclease H-like superfamily/Ribonuclease H"/>
    <property type="match status" value="1"/>
</dbReference>
<reference evidence="3" key="1">
    <citation type="submission" date="2025-08" db="UniProtKB">
        <authorList>
            <consortium name="RefSeq"/>
        </authorList>
    </citation>
    <scope>IDENTIFICATION</scope>
</reference>
<dbReference type="Proteomes" id="UP000695007">
    <property type="component" value="Unplaced"/>
</dbReference>
<dbReference type="SUPFAM" id="SSF53098">
    <property type="entry name" value="Ribonuclease H-like"/>
    <property type="match status" value="1"/>
</dbReference>
<dbReference type="AlphaFoldDB" id="A0AAJ6YFS0"/>
<protein>
    <submittedName>
        <fullName evidence="3">Uncharacterized protein LOC105361677</fullName>
    </submittedName>
</protein>
<name>A0AAJ6YFS0_9HYME</name>
<dbReference type="KEGG" id="csol:105361677"/>
<dbReference type="GO" id="GO:0003676">
    <property type="term" value="F:nucleic acid binding"/>
    <property type="evidence" value="ECO:0007669"/>
    <property type="project" value="InterPro"/>
</dbReference>
<evidence type="ECO:0000313" key="3">
    <source>
        <dbReference type="RefSeq" id="XP_011497230.1"/>
    </source>
</evidence>
<dbReference type="PANTHER" id="PTHR47331">
    <property type="entry name" value="PHD-TYPE DOMAIN-CONTAINING PROTEIN"/>
    <property type="match status" value="1"/>
</dbReference>
<accession>A0AAJ6YFS0</accession>
<dbReference type="InterPro" id="IPR001584">
    <property type="entry name" value="Integrase_cat-core"/>
</dbReference>
<proteinExistence type="predicted"/>
<dbReference type="GeneID" id="105361677"/>
<sequence length="186" mass="21047">MGQLPVTRVTPSPPFYHTGVDYVGPLTIKTWKGRGAKTHKAWICVFVCFATSAVHLEVVSDYTTDGFIAAYRRFFARRGIPHTLHSDCGTTFLGADKVIKKLLLQGSHENQRILNMLSQDNTEWEFNPPAAPHMGGKWEAIVKSTKFHLRRRIRETLLTFEEITTLLTKNEAILNSRPLEPLSDDP</sequence>
<keyword evidence="2" id="KW-1185">Reference proteome</keyword>
<dbReference type="InterPro" id="IPR012337">
    <property type="entry name" value="RNaseH-like_sf"/>
</dbReference>
<dbReference type="PROSITE" id="PS50994">
    <property type="entry name" value="INTEGRASE"/>
    <property type="match status" value="1"/>
</dbReference>
<evidence type="ECO:0000259" key="1">
    <source>
        <dbReference type="PROSITE" id="PS50994"/>
    </source>
</evidence>
<organism evidence="2 3">
    <name type="scientific">Ceratosolen solmsi marchali</name>
    <dbReference type="NCBI Taxonomy" id="326594"/>
    <lineage>
        <taxon>Eukaryota</taxon>
        <taxon>Metazoa</taxon>
        <taxon>Ecdysozoa</taxon>
        <taxon>Arthropoda</taxon>
        <taxon>Hexapoda</taxon>
        <taxon>Insecta</taxon>
        <taxon>Pterygota</taxon>
        <taxon>Neoptera</taxon>
        <taxon>Endopterygota</taxon>
        <taxon>Hymenoptera</taxon>
        <taxon>Apocrita</taxon>
        <taxon>Proctotrupomorpha</taxon>
        <taxon>Chalcidoidea</taxon>
        <taxon>Agaonidae</taxon>
        <taxon>Agaoninae</taxon>
        <taxon>Ceratosolen</taxon>
    </lineage>
</organism>
<dbReference type="GO" id="GO:0015074">
    <property type="term" value="P:DNA integration"/>
    <property type="evidence" value="ECO:0007669"/>
    <property type="project" value="InterPro"/>
</dbReference>
<dbReference type="InterPro" id="IPR036397">
    <property type="entry name" value="RNaseH_sf"/>
</dbReference>
<evidence type="ECO:0000313" key="2">
    <source>
        <dbReference type="Proteomes" id="UP000695007"/>
    </source>
</evidence>
<dbReference type="RefSeq" id="XP_011497230.1">
    <property type="nucleotide sequence ID" value="XM_011498928.1"/>
</dbReference>
<feature type="domain" description="Integrase catalytic" evidence="1">
    <location>
        <begin position="10"/>
        <end position="186"/>
    </location>
</feature>